<evidence type="ECO:0000259" key="14">
    <source>
        <dbReference type="Pfam" id="PF08772"/>
    </source>
</evidence>
<evidence type="ECO:0000256" key="2">
    <source>
        <dbReference type="ARBA" id="ARBA00005858"/>
    </source>
</evidence>
<feature type="compositionally biased region" description="Acidic residues" evidence="13">
    <location>
        <begin position="307"/>
        <end position="327"/>
    </location>
</feature>
<evidence type="ECO:0000256" key="3">
    <source>
        <dbReference type="ARBA" id="ARBA00018439"/>
    </source>
</evidence>
<sequence>MVSCVGSLNLHDHDQRIYRFPVIETHSTCESLNSTTTFSLLQRAAILPPFQHHNNNTVTSHGCRRSRGRSYIPEFAALDEHEMSSAVVEHVVADAGAFLKKAPLQDFGKNIYTVKEVVNEIRDKQTRNSLAFLPYQLQFKEPLPEFIQIVTEFSKKTGDYPSLSATDIKVLALTYQLESEVLGVAHLKTEPEVKVEVCSTWRHPEAPVNIAGFHIPSKKSTSDKTVGVRPNCSKSQNSSSPDDAQFNSFQFWRSPLPSIEADLLELLNAETVSAACSSAGATVDEPQPAPVSADQCCGESRTAGSAGEEEEEEEEEAESGSEEEESGDGGWITPRNIRQVQLNMGVQQAPGEVRVGCLTTDFAMQNVLIQIGLHVLSVNGMVIRQTRSYTLRCHACFKSTTNMTKVFCPHCGNKTLKKVAVTVNEDGTLQMHLSKNPKVLNPRGLKYSLPLPQGGKHANNPHLVEDQRFPQQRLSRKARQKTDVFDPDYVAGASPFAENDIYSRAAGLHLRDEQAGGGRRRTNPNAARKKLVKRR</sequence>
<feature type="domain" description="Ribonuclease PIN" evidence="16">
    <location>
        <begin position="91"/>
        <end position="177"/>
    </location>
</feature>
<evidence type="ECO:0000256" key="7">
    <source>
        <dbReference type="ARBA" id="ARBA00022771"/>
    </source>
</evidence>
<dbReference type="InterPro" id="IPR036283">
    <property type="entry name" value="NOB1_Zf-like_sf"/>
</dbReference>
<feature type="domain" description="Putative WW-binding" evidence="15">
    <location>
        <begin position="245"/>
        <end position="334"/>
    </location>
</feature>
<feature type="non-terminal residue" evidence="17">
    <location>
        <position position="535"/>
    </location>
</feature>
<keyword evidence="4" id="KW-0597">Phosphoprotein</keyword>
<dbReference type="EMBL" id="JAAWVO010030959">
    <property type="protein sequence ID" value="MBN3316640.1"/>
    <property type="molecule type" value="Genomic_DNA"/>
</dbReference>
<feature type="domain" description="Nin one binding (NOB1) Zn-ribbon-like" evidence="14">
    <location>
        <begin position="383"/>
        <end position="455"/>
    </location>
</feature>
<evidence type="ECO:0000256" key="1">
    <source>
        <dbReference type="ARBA" id="ARBA00004123"/>
    </source>
</evidence>
<dbReference type="Proteomes" id="UP000736164">
    <property type="component" value="Unassembled WGS sequence"/>
</dbReference>
<dbReference type="GO" id="GO:0030490">
    <property type="term" value="P:maturation of SSU-rRNA"/>
    <property type="evidence" value="ECO:0007669"/>
    <property type="project" value="TreeGrafter"/>
</dbReference>
<dbReference type="GO" id="GO:0008270">
    <property type="term" value="F:zinc ion binding"/>
    <property type="evidence" value="ECO:0007669"/>
    <property type="project" value="UniProtKB-KW"/>
</dbReference>
<protein>
    <recommendedName>
        <fullName evidence="3">RNA-binding protein NOB1</fullName>
    </recommendedName>
</protein>
<dbReference type="Gene3D" id="3.40.50.1010">
    <property type="entry name" value="5'-nuclease"/>
    <property type="match status" value="1"/>
</dbReference>
<comment type="caution">
    <text evidence="17">The sequence shown here is derived from an EMBL/GenBank/DDBJ whole genome shotgun (WGS) entry which is preliminary data.</text>
</comment>
<dbReference type="InterPro" id="IPR017117">
    <property type="entry name" value="Nob1_euk"/>
</dbReference>
<feature type="binding site" evidence="12">
    <location>
        <position position="396"/>
    </location>
    <ligand>
        <name>Zn(2+)</name>
        <dbReference type="ChEBI" id="CHEBI:29105"/>
    </ligand>
</feature>
<keyword evidence="5" id="KW-0540">Nuclease</keyword>
<keyword evidence="7" id="KW-0863">Zinc-finger</keyword>
<evidence type="ECO:0000256" key="10">
    <source>
        <dbReference type="ARBA" id="ARBA00023242"/>
    </source>
</evidence>
<comment type="function">
    <text evidence="11">May play a role in mRNA degradation. Endonuclease required for processing of 20S pre-rRNA precursor and biogenesis of 40S ribosomal subunits.</text>
</comment>
<dbReference type="CDD" id="cd09876">
    <property type="entry name" value="PIN_Nob1-like"/>
    <property type="match status" value="1"/>
</dbReference>
<dbReference type="Pfam" id="PF08772">
    <property type="entry name" value="Zn_ribbon_NOB1"/>
    <property type="match status" value="1"/>
</dbReference>
<dbReference type="AlphaFoldDB" id="A0A8J7NNU8"/>
<dbReference type="InterPro" id="IPR039907">
    <property type="entry name" value="NOB1"/>
</dbReference>
<feature type="binding site" evidence="12">
    <location>
        <position position="393"/>
    </location>
    <ligand>
        <name>Zn(2+)</name>
        <dbReference type="ChEBI" id="CHEBI:29105"/>
    </ligand>
</feature>
<dbReference type="PIRSF" id="PIRSF037125">
    <property type="entry name" value="D-site_20S_pre-rRNA_nuclease"/>
    <property type="match status" value="1"/>
</dbReference>
<evidence type="ECO:0000313" key="17">
    <source>
        <dbReference type="EMBL" id="MBN3316640.1"/>
    </source>
</evidence>
<keyword evidence="9 12" id="KW-0862">Zinc</keyword>
<name>A0A8J7NNU8_ATRSP</name>
<feature type="region of interest" description="Disordered" evidence="13">
    <location>
        <begin position="214"/>
        <end position="243"/>
    </location>
</feature>
<keyword evidence="6 12" id="KW-0479">Metal-binding</keyword>
<keyword evidence="10" id="KW-0539">Nucleus</keyword>
<accession>A0A8J7NNU8</accession>
<evidence type="ECO:0000256" key="11">
    <source>
        <dbReference type="ARBA" id="ARBA00045628"/>
    </source>
</evidence>
<dbReference type="GO" id="GO:0016787">
    <property type="term" value="F:hydrolase activity"/>
    <property type="evidence" value="ECO:0007669"/>
    <property type="project" value="UniProtKB-KW"/>
</dbReference>
<reference evidence="17" key="1">
    <citation type="journal article" date="2021" name="Cell">
        <title>Tracing the genetic footprints of vertebrate landing in non-teleost ray-finned fishes.</title>
        <authorList>
            <person name="Bi X."/>
            <person name="Wang K."/>
            <person name="Yang L."/>
            <person name="Pan H."/>
            <person name="Jiang H."/>
            <person name="Wei Q."/>
            <person name="Fang M."/>
            <person name="Yu H."/>
            <person name="Zhu C."/>
            <person name="Cai Y."/>
            <person name="He Y."/>
            <person name="Gan X."/>
            <person name="Zeng H."/>
            <person name="Yu D."/>
            <person name="Zhu Y."/>
            <person name="Jiang H."/>
            <person name="Qiu Q."/>
            <person name="Yang H."/>
            <person name="Zhang Y.E."/>
            <person name="Wang W."/>
            <person name="Zhu M."/>
            <person name="He S."/>
            <person name="Zhang G."/>
        </authorList>
    </citation>
    <scope>NUCLEOTIDE SEQUENCE</scope>
    <source>
        <strain evidence="17">Allg_001</strain>
    </source>
</reference>
<dbReference type="GO" id="GO:0004521">
    <property type="term" value="F:RNA endonuclease activity"/>
    <property type="evidence" value="ECO:0007669"/>
    <property type="project" value="InterPro"/>
</dbReference>
<dbReference type="PANTHER" id="PTHR12814">
    <property type="entry name" value="RNA-BINDING PROTEIN NOB1"/>
    <property type="match status" value="1"/>
</dbReference>
<dbReference type="InterPro" id="IPR033411">
    <property type="entry name" value="Ribonuclease_PIN"/>
</dbReference>
<evidence type="ECO:0000256" key="13">
    <source>
        <dbReference type="SAM" id="MobiDB-lite"/>
    </source>
</evidence>
<gene>
    <name evidence="17" type="primary">Nob1</name>
    <name evidence="17" type="ORF">GTO95_0008426</name>
</gene>
<feature type="region of interest" description="Disordered" evidence="13">
    <location>
        <begin position="280"/>
        <end position="333"/>
    </location>
</feature>
<dbReference type="Gene3D" id="6.20.210.10">
    <property type="entry name" value="Nin one binding (NOB1), Zn-ribbon-like"/>
    <property type="match status" value="1"/>
</dbReference>
<evidence type="ECO:0000256" key="6">
    <source>
        <dbReference type="ARBA" id="ARBA00022723"/>
    </source>
</evidence>
<evidence type="ECO:0000313" key="18">
    <source>
        <dbReference type="Proteomes" id="UP000736164"/>
    </source>
</evidence>
<evidence type="ECO:0000256" key="5">
    <source>
        <dbReference type="ARBA" id="ARBA00022722"/>
    </source>
</evidence>
<evidence type="ECO:0000256" key="9">
    <source>
        <dbReference type="ARBA" id="ARBA00022833"/>
    </source>
</evidence>
<comment type="subcellular location">
    <subcellularLocation>
        <location evidence="1">Nucleus</location>
    </subcellularLocation>
</comment>
<dbReference type="Pfam" id="PF15017">
    <property type="entry name" value="WRNPLPNID"/>
    <property type="match status" value="1"/>
</dbReference>
<evidence type="ECO:0000259" key="16">
    <source>
        <dbReference type="Pfam" id="PF17146"/>
    </source>
</evidence>
<keyword evidence="8" id="KW-0378">Hydrolase</keyword>
<dbReference type="InterPro" id="IPR014881">
    <property type="entry name" value="NOB1_Zn-bd"/>
</dbReference>
<dbReference type="InterPro" id="IPR033461">
    <property type="entry name" value="WRNPLPNID"/>
</dbReference>
<evidence type="ECO:0000256" key="4">
    <source>
        <dbReference type="ARBA" id="ARBA00022553"/>
    </source>
</evidence>
<feature type="binding site" evidence="12">
    <location>
        <position position="411"/>
    </location>
    <ligand>
        <name>Zn(2+)</name>
        <dbReference type="ChEBI" id="CHEBI:29105"/>
    </ligand>
</feature>
<proteinExistence type="inferred from homology"/>
<organism evidence="17 18">
    <name type="scientific">Atractosteus spatula</name>
    <name type="common">Alligator gar</name>
    <name type="synonym">Lepisosteus spatula</name>
    <dbReference type="NCBI Taxonomy" id="7917"/>
    <lineage>
        <taxon>Eukaryota</taxon>
        <taxon>Metazoa</taxon>
        <taxon>Chordata</taxon>
        <taxon>Craniata</taxon>
        <taxon>Vertebrata</taxon>
        <taxon>Euteleostomi</taxon>
        <taxon>Actinopterygii</taxon>
        <taxon>Neopterygii</taxon>
        <taxon>Holostei</taxon>
        <taxon>Semionotiformes</taxon>
        <taxon>Lepisosteidae</taxon>
        <taxon>Atractosteus</taxon>
    </lineage>
</organism>
<feature type="binding site" evidence="12">
    <location>
        <position position="408"/>
    </location>
    <ligand>
        <name>Zn(2+)</name>
        <dbReference type="ChEBI" id="CHEBI:29105"/>
    </ligand>
</feature>
<dbReference type="Pfam" id="PF17146">
    <property type="entry name" value="PIN_6"/>
    <property type="match status" value="1"/>
</dbReference>
<dbReference type="FunFam" id="3.40.50.1010:FF:000018">
    <property type="entry name" value="RNA-binding protein NOB1"/>
    <property type="match status" value="1"/>
</dbReference>
<feature type="compositionally biased region" description="Polar residues" evidence="13">
    <location>
        <begin position="232"/>
        <end position="243"/>
    </location>
</feature>
<dbReference type="SUPFAM" id="SSF144206">
    <property type="entry name" value="NOB1 zinc finger-like"/>
    <property type="match status" value="1"/>
</dbReference>
<comment type="similarity">
    <text evidence="2">Belongs to the NOB1 family.</text>
</comment>
<keyword evidence="18" id="KW-1185">Reference proteome</keyword>
<feature type="compositionally biased region" description="Basic residues" evidence="13">
    <location>
        <begin position="518"/>
        <end position="535"/>
    </location>
</feature>
<dbReference type="GO" id="GO:0005634">
    <property type="term" value="C:nucleus"/>
    <property type="evidence" value="ECO:0007669"/>
    <property type="project" value="UniProtKB-SubCell"/>
</dbReference>
<dbReference type="PANTHER" id="PTHR12814:SF2">
    <property type="entry name" value="RNA-BINDING PROTEIN NOB1"/>
    <property type="match status" value="1"/>
</dbReference>
<feature type="region of interest" description="Disordered" evidence="13">
    <location>
        <begin position="512"/>
        <end position="535"/>
    </location>
</feature>
<feature type="non-terminal residue" evidence="17">
    <location>
        <position position="1"/>
    </location>
</feature>
<evidence type="ECO:0000259" key="15">
    <source>
        <dbReference type="Pfam" id="PF15017"/>
    </source>
</evidence>
<evidence type="ECO:0000256" key="8">
    <source>
        <dbReference type="ARBA" id="ARBA00022801"/>
    </source>
</evidence>
<evidence type="ECO:0000256" key="12">
    <source>
        <dbReference type="PIRSR" id="PIRSR037125-1"/>
    </source>
</evidence>
<dbReference type="GO" id="GO:0030688">
    <property type="term" value="C:preribosome, small subunit precursor"/>
    <property type="evidence" value="ECO:0007669"/>
    <property type="project" value="TreeGrafter"/>
</dbReference>